<name>A0A182FX06_ANOAL</name>
<reference evidence="1 2" key="1">
    <citation type="journal article" date="2017" name="G3 (Bethesda)">
        <title>The Physical Genome Mapping of Anopheles albimanus Corrected Scaffold Misassemblies and Identified Interarm Rearrangements in Genus Anopheles.</title>
        <authorList>
            <person name="Artemov G.N."/>
            <person name="Peery A.N."/>
            <person name="Jiang X."/>
            <person name="Tu Z."/>
            <person name="Stegniy V.N."/>
            <person name="Sharakhova M.V."/>
            <person name="Sharakhov I.V."/>
        </authorList>
    </citation>
    <scope>NUCLEOTIDE SEQUENCE [LARGE SCALE GENOMIC DNA]</scope>
    <source>
        <strain evidence="1 2">ALBI9_A</strain>
    </source>
</reference>
<organism evidence="1 2">
    <name type="scientific">Anopheles albimanus</name>
    <name type="common">New world malaria mosquito</name>
    <dbReference type="NCBI Taxonomy" id="7167"/>
    <lineage>
        <taxon>Eukaryota</taxon>
        <taxon>Metazoa</taxon>
        <taxon>Ecdysozoa</taxon>
        <taxon>Arthropoda</taxon>
        <taxon>Hexapoda</taxon>
        <taxon>Insecta</taxon>
        <taxon>Pterygota</taxon>
        <taxon>Neoptera</taxon>
        <taxon>Endopterygota</taxon>
        <taxon>Diptera</taxon>
        <taxon>Nematocera</taxon>
        <taxon>Culicoidea</taxon>
        <taxon>Culicidae</taxon>
        <taxon>Anophelinae</taxon>
        <taxon>Anopheles</taxon>
    </lineage>
</organism>
<dbReference type="Proteomes" id="UP000069272">
    <property type="component" value="Chromosome 2L"/>
</dbReference>
<evidence type="ECO:0000313" key="2">
    <source>
        <dbReference type="Proteomes" id="UP000069272"/>
    </source>
</evidence>
<dbReference type="VEuPathDB" id="VectorBase:AALB014189"/>
<keyword evidence="2" id="KW-1185">Reference proteome</keyword>
<evidence type="ECO:0000313" key="1">
    <source>
        <dbReference type="EnsemblMetazoa" id="AALB014189-PA"/>
    </source>
</evidence>
<accession>A0A182FX06</accession>
<proteinExistence type="predicted"/>
<dbReference type="AlphaFoldDB" id="A0A182FX06"/>
<sequence length="176" mass="20915">MICNIPCTSSLPHQSQLPLPFACGRDVCSKLRFRCESRRSDHRSKDLAKKQSSNRNDDVRKLEFTGGWLLLFLLLRLIEKSLKQNWNKKILKHRAWVRPGPEERSHCQVAGSGKQPPHPKQTCWQRTLQKRKNRLETFKTQHPLVKQRTSWPTGNLCYWLSEERTQYQPYQKHYYS</sequence>
<dbReference type="EnsemblMetazoa" id="AALB014189-RA">
    <property type="protein sequence ID" value="AALB014189-PA"/>
    <property type="gene ID" value="AALB014189"/>
</dbReference>
<protein>
    <submittedName>
        <fullName evidence="1">Uncharacterized protein</fullName>
    </submittedName>
</protein>
<reference evidence="1" key="2">
    <citation type="submission" date="2022-08" db="UniProtKB">
        <authorList>
            <consortium name="EnsemblMetazoa"/>
        </authorList>
    </citation>
    <scope>IDENTIFICATION</scope>
    <source>
        <strain evidence="1">STECLA/ALBI9_A</strain>
    </source>
</reference>